<gene>
    <name evidence="4" type="ORF">ACFPT7_01055</name>
</gene>
<sequence length="555" mass="59987">MKHLSLAASFVLLISACAALAASQSASPQQTRADAEKDPVLSAMLAELDRNNSALQLKGFDKPFFIQYRIEDIDDFQTHADFGASLGQDHRHQRVARVTVRVGNYKTDSSTTRGDGSVELTSLDNDPLALRAALWQATDEAYKAALSAYARKQAELKQVQTPPQQDDFSQEAPVISIEPLVKIDIDADSWAKRIAEVSGLYRTDSALKSLDTSVQYSSAAFQARAINTYLVSSEGAIVRKGTTSYEESFAVGTQAADGMHLDRSYGSDGVALTDLDSEAAFNSHAAKLVVSLADLRKAPLVEEEYHGPVLLSADSSADAIHTLVAGAVTAVRPELGTEARTQGPFASSYHTRVLPDFLDIVDDPSLASYNGKSLVGAYKIDDEGVPAQTVKLVADGRLENYLIGREPVRDFPKSNGHGRAALTGPAHPQIGVLNVTAHEGLTDDELIKKMLALAKDRGLKSVYYVDTLGPELTPRLLYKISEDGKRELVRGATLDDLDQRALRSGVLAAGKDSWVANYDGAVPETVLSPALLFDDVTIRRANEKNDKLPYYPAPQ</sequence>
<dbReference type="Proteomes" id="UP001596091">
    <property type="component" value="Unassembled WGS sequence"/>
</dbReference>
<evidence type="ECO:0000259" key="3">
    <source>
        <dbReference type="Pfam" id="PF19289"/>
    </source>
</evidence>
<dbReference type="PANTHER" id="PTHR30624">
    <property type="entry name" value="UNCHARACTERIZED PROTEIN TLDD AND PMBA"/>
    <property type="match status" value="1"/>
</dbReference>
<dbReference type="InterPro" id="IPR036059">
    <property type="entry name" value="TldD/PmbA_sf"/>
</dbReference>
<proteinExistence type="inferred from homology"/>
<dbReference type="SUPFAM" id="SSF111283">
    <property type="entry name" value="Putative modulator of DNA gyrase, PmbA/TldD"/>
    <property type="match status" value="1"/>
</dbReference>
<name>A0ABW1ECD9_9BACT</name>
<dbReference type="InterPro" id="IPR051463">
    <property type="entry name" value="Peptidase_U62_metallo"/>
</dbReference>
<dbReference type="Pfam" id="PF19289">
    <property type="entry name" value="PmbA_TldD_3rd"/>
    <property type="match status" value="1"/>
</dbReference>
<keyword evidence="5" id="KW-1185">Reference proteome</keyword>
<keyword evidence="2" id="KW-0732">Signal</keyword>
<dbReference type="RefSeq" id="WP_263334945.1">
    <property type="nucleotide sequence ID" value="NZ_JAGSYH010000002.1"/>
</dbReference>
<evidence type="ECO:0000256" key="1">
    <source>
        <dbReference type="ARBA" id="ARBA00005836"/>
    </source>
</evidence>
<reference evidence="5" key="1">
    <citation type="journal article" date="2019" name="Int. J. Syst. Evol. Microbiol.">
        <title>The Global Catalogue of Microorganisms (GCM) 10K type strain sequencing project: providing services to taxonomists for standard genome sequencing and annotation.</title>
        <authorList>
            <consortium name="The Broad Institute Genomics Platform"/>
            <consortium name="The Broad Institute Genome Sequencing Center for Infectious Disease"/>
            <person name="Wu L."/>
            <person name="Ma J."/>
        </authorList>
    </citation>
    <scope>NUCLEOTIDE SEQUENCE [LARGE SCALE GENOMIC DNA]</scope>
    <source>
        <strain evidence="5">JCM 4087</strain>
    </source>
</reference>
<evidence type="ECO:0000256" key="2">
    <source>
        <dbReference type="SAM" id="SignalP"/>
    </source>
</evidence>
<comment type="caution">
    <text evidence="4">The sequence shown here is derived from an EMBL/GenBank/DDBJ whole genome shotgun (WGS) entry which is preliminary data.</text>
</comment>
<feature type="domain" description="Metalloprotease TldD/E C-terminal" evidence="3">
    <location>
        <begin position="308"/>
        <end position="538"/>
    </location>
</feature>
<protein>
    <submittedName>
        <fullName evidence="4">Metallopeptidase TldD-related protein</fullName>
    </submittedName>
</protein>
<accession>A0ABW1ECD9</accession>
<dbReference type="PANTHER" id="PTHR30624:SF0">
    <property type="entry name" value="METALLOPROTEASE SLR0863"/>
    <property type="match status" value="1"/>
</dbReference>
<dbReference type="InterPro" id="IPR045569">
    <property type="entry name" value="Metalloprtase-TldD/E_C"/>
</dbReference>
<organism evidence="4 5">
    <name type="scientific">Acidicapsa dinghuensis</name>
    <dbReference type="NCBI Taxonomy" id="2218256"/>
    <lineage>
        <taxon>Bacteria</taxon>
        <taxon>Pseudomonadati</taxon>
        <taxon>Acidobacteriota</taxon>
        <taxon>Terriglobia</taxon>
        <taxon>Terriglobales</taxon>
        <taxon>Acidobacteriaceae</taxon>
        <taxon>Acidicapsa</taxon>
    </lineage>
</organism>
<comment type="similarity">
    <text evidence="1">Belongs to the peptidase U62 family.</text>
</comment>
<dbReference type="EMBL" id="JBHSPH010000001">
    <property type="protein sequence ID" value="MFC5860875.1"/>
    <property type="molecule type" value="Genomic_DNA"/>
</dbReference>
<feature type="chain" id="PRO_5045378342" evidence="2">
    <location>
        <begin position="22"/>
        <end position="555"/>
    </location>
</feature>
<evidence type="ECO:0000313" key="5">
    <source>
        <dbReference type="Proteomes" id="UP001596091"/>
    </source>
</evidence>
<feature type="signal peptide" evidence="2">
    <location>
        <begin position="1"/>
        <end position="21"/>
    </location>
</feature>
<dbReference type="PROSITE" id="PS51257">
    <property type="entry name" value="PROKAR_LIPOPROTEIN"/>
    <property type="match status" value="1"/>
</dbReference>
<evidence type="ECO:0000313" key="4">
    <source>
        <dbReference type="EMBL" id="MFC5860875.1"/>
    </source>
</evidence>